<accession>A0AAW8FE99</accession>
<dbReference type="SUPFAM" id="SSF53850">
    <property type="entry name" value="Periplasmic binding protein-like II"/>
    <property type="match status" value="1"/>
</dbReference>
<dbReference type="CDD" id="cd13590">
    <property type="entry name" value="PBP2_PotD_PotF_like"/>
    <property type="match status" value="1"/>
</dbReference>
<dbReference type="AlphaFoldDB" id="A0AAW8FE99"/>
<dbReference type="Pfam" id="PF13416">
    <property type="entry name" value="SBP_bac_8"/>
    <property type="match status" value="1"/>
</dbReference>
<name>A0AAW8FE99_9ACTN</name>
<comment type="caution">
    <text evidence="2">The sequence shown here is derived from an EMBL/GenBank/DDBJ whole genome shotgun (WGS) entry which is preliminary data.</text>
</comment>
<dbReference type="EMBL" id="JAUSZV010000005">
    <property type="protein sequence ID" value="MDQ0907297.1"/>
    <property type="molecule type" value="Genomic_DNA"/>
</dbReference>
<dbReference type="PROSITE" id="PS51318">
    <property type="entry name" value="TAT"/>
    <property type="match status" value="1"/>
</dbReference>
<sequence>MEQYEPDRLSPAQVAAMRRSFRSGRAAMTRRSLLRASAGGALTVGGLGALSACGIPAAGNTKGGVSAEDHSAKEKVVNFSNWTEYIDVDESEKHHPTLDQFKKRTGISVKYTEDINDNVEFFGKIKPQLAAGQDTGRDIIVLTDWLAARLIRLGWVQKLDASNLPHAYANLSAQFRDPDWDPGRAYSYVWQGISTVIAYNKKALDGVEVKSVSDLLDNAKLKGRVGFLSEMRDSIGMTLLDMGKDPSHFTADDYDAAIGRLQKAVDKGQIRRFTGNDYTSDLTSGDFAACIAWAGDVVQLKADSPDIDFIIPDSGYMTSTDNMLIPNKARHKTNAERLIDFYYEPKPAAELAAYINYVSPVDGVKPELEKLDPDAANNPLIIPDKAMAAKSHAFRSLSSKEETAFEEKFAKLTGA</sequence>
<dbReference type="InterPro" id="IPR006059">
    <property type="entry name" value="SBP"/>
</dbReference>
<dbReference type="PANTHER" id="PTHR30222">
    <property type="entry name" value="SPERMIDINE/PUTRESCINE-BINDING PERIPLASMIC PROTEIN"/>
    <property type="match status" value="1"/>
</dbReference>
<keyword evidence="1" id="KW-0732">Signal</keyword>
<dbReference type="PANTHER" id="PTHR30222:SF17">
    <property type="entry name" value="SPERMIDINE_PUTRESCINE-BINDING PERIPLASMIC PROTEIN"/>
    <property type="match status" value="1"/>
</dbReference>
<evidence type="ECO:0000313" key="3">
    <source>
        <dbReference type="Proteomes" id="UP001234216"/>
    </source>
</evidence>
<proteinExistence type="predicted"/>
<organism evidence="2 3">
    <name type="scientific">Streptomyces canus</name>
    <dbReference type="NCBI Taxonomy" id="58343"/>
    <lineage>
        <taxon>Bacteria</taxon>
        <taxon>Bacillati</taxon>
        <taxon>Actinomycetota</taxon>
        <taxon>Actinomycetes</taxon>
        <taxon>Kitasatosporales</taxon>
        <taxon>Streptomycetaceae</taxon>
        <taxon>Streptomyces</taxon>
        <taxon>Streptomyces aurantiacus group</taxon>
    </lineage>
</organism>
<evidence type="ECO:0000313" key="2">
    <source>
        <dbReference type="EMBL" id="MDQ0907297.1"/>
    </source>
</evidence>
<evidence type="ECO:0000256" key="1">
    <source>
        <dbReference type="ARBA" id="ARBA00022729"/>
    </source>
</evidence>
<gene>
    <name evidence="2" type="ORF">QFZ22_003282</name>
</gene>
<dbReference type="Proteomes" id="UP001234216">
    <property type="component" value="Unassembled WGS sequence"/>
</dbReference>
<protein>
    <submittedName>
        <fullName evidence="2">Spermidine/putrescine transport system substrate-binding protein</fullName>
    </submittedName>
</protein>
<dbReference type="RefSeq" id="WP_306975781.1">
    <property type="nucleotide sequence ID" value="NZ_JAUSZV010000005.1"/>
</dbReference>
<reference evidence="2" key="1">
    <citation type="submission" date="2023-07" db="EMBL/GenBank/DDBJ databases">
        <title>Comparative genomics of wheat-associated soil bacteria to identify genetic determinants of phenazine resistance.</title>
        <authorList>
            <person name="Mouncey N."/>
        </authorList>
    </citation>
    <scope>NUCLEOTIDE SEQUENCE</scope>
    <source>
        <strain evidence="2">V4I22</strain>
    </source>
</reference>
<dbReference type="Gene3D" id="3.40.190.10">
    <property type="entry name" value="Periplasmic binding protein-like II"/>
    <property type="match status" value="2"/>
</dbReference>
<dbReference type="InterPro" id="IPR006311">
    <property type="entry name" value="TAT_signal"/>
</dbReference>